<dbReference type="PANTHER" id="PTHR34986">
    <property type="entry name" value="EVOLVED BETA-GALACTOSIDASE SUBUNIT BETA"/>
    <property type="match status" value="1"/>
</dbReference>
<dbReference type="EMBL" id="AP023322">
    <property type="protein sequence ID" value="BCI62885.1"/>
    <property type="molecule type" value="Genomic_DNA"/>
</dbReference>
<dbReference type="Pfam" id="PF04074">
    <property type="entry name" value="DUF386"/>
    <property type="match status" value="1"/>
</dbReference>
<dbReference type="AlphaFoldDB" id="A0A7G1HT00"/>
<dbReference type="InterPro" id="IPR037012">
    <property type="entry name" value="NanQ/TabA/YiaL_sf"/>
</dbReference>
<evidence type="ECO:0000313" key="2">
    <source>
        <dbReference type="Proteomes" id="UP000594042"/>
    </source>
</evidence>
<dbReference type="InterPro" id="IPR004375">
    <property type="entry name" value="NanQ/TabA/YiaL"/>
</dbReference>
<sequence length="175" mass="19806">MNGDIFYCKKISQYYNKDSIHFSNNIIMILDSLSNSASIEQLHPLFKQAFDYLKSTDFSKKEAGKIVLDGDNLYISVAEPTGKSKDAAKLETHNHYIDIQMPLTTTETIGWKAGKNLKKISQPYNEKNDITFFEDEATTFIKVSPGEFAIFFPEDGHAPGIAEGKFRKVIVKVRI</sequence>
<dbReference type="SUPFAM" id="SSF51197">
    <property type="entry name" value="Clavaminate synthase-like"/>
    <property type="match status" value="1"/>
</dbReference>
<dbReference type="GO" id="GO:0005829">
    <property type="term" value="C:cytosol"/>
    <property type="evidence" value="ECO:0007669"/>
    <property type="project" value="TreeGrafter"/>
</dbReference>
<keyword evidence="2" id="KW-1185">Reference proteome</keyword>
<organism evidence="1 2">
    <name type="scientific">Coprobacter secundus subsp. similis</name>
    <dbReference type="NCBI Taxonomy" id="2751153"/>
    <lineage>
        <taxon>Bacteria</taxon>
        <taxon>Pseudomonadati</taxon>
        <taxon>Bacteroidota</taxon>
        <taxon>Bacteroidia</taxon>
        <taxon>Bacteroidales</taxon>
        <taxon>Barnesiellaceae</taxon>
        <taxon>Coprobacter</taxon>
    </lineage>
</organism>
<evidence type="ECO:0000313" key="1">
    <source>
        <dbReference type="EMBL" id="BCI62885.1"/>
    </source>
</evidence>
<reference evidence="2" key="1">
    <citation type="submission" date="2020-07" db="EMBL/GenBank/DDBJ databases">
        <title>Complete genome sequencing of Coprobacter sp. strain 2CBH44.</title>
        <authorList>
            <person name="Sakamoto M."/>
            <person name="Murakami T."/>
            <person name="Mori H."/>
        </authorList>
    </citation>
    <scope>NUCLEOTIDE SEQUENCE [LARGE SCALE GENOMIC DNA]</scope>
    <source>
        <strain evidence="2">2CBH44</strain>
    </source>
</reference>
<accession>A0A7G1HT00</accession>
<dbReference type="KEGG" id="copr:Cop2CBH44_12380"/>
<protein>
    <submittedName>
        <fullName evidence="1">Beta-D-galactosidase</fullName>
    </submittedName>
</protein>
<name>A0A7G1HT00_9BACT</name>
<dbReference type="Proteomes" id="UP000594042">
    <property type="component" value="Chromosome"/>
</dbReference>
<proteinExistence type="predicted"/>
<dbReference type="PANTHER" id="PTHR34986:SF1">
    <property type="entry name" value="PROTEIN YIAL"/>
    <property type="match status" value="1"/>
</dbReference>
<dbReference type="Gene3D" id="2.60.120.370">
    <property type="entry name" value="YhcH/YjgK/YiaL"/>
    <property type="match status" value="1"/>
</dbReference>
<dbReference type="NCBIfam" id="TIGR00022">
    <property type="entry name" value="YhcH/YjgK/YiaL family protein"/>
    <property type="match status" value="1"/>
</dbReference>
<gene>
    <name evidence="1" type="ORF">Cop2CBH44_12380</name>
</gene>